<comment type="caution">
    <text evidence="2">The sequence shown here is derived from an EMBL/GenBank/DDBJ whole genome shotgun (WGS) entry which is preliminary data.</text>
</comment>
<dbReference type="Pfam" id="PF25250">
    <property type="entry name" value="DUF7852"/>
    <property type="match status" value="1"/>
</dbReference>
<evidence type="ECO:0000313" key="2">
    <source>
        <dbReference type="EMBL" id="KYH30248.1"/>
    </source>
</evidence>
<dbReference type="AlphaFoldDB" id="A0A151ARH7"/>
<sequence length="267" mass="31245">MIINNSANDFQCNQQDACESAVIRPVTLCECDSECFKPMGHKGPMVVKVPVVLSECKVQIDVEADIRLEQPAFDIKTIDKKVCLTQCYLVPHTNKLFLRGYIQKNIQYSTVGCVSEDSISGNVQHTTVNVPFHCCTAIKLDRYPIYGKSVKERLTPIDDTMICPSDEEDSWMHYNRYHEPVFCELEWVKILESDIYDRDRRCAEEFTEQNCFRRFTEKMVVYMGIKVLQNQQVCIPKPDYKECDYDEEDKCDKFDEYEYDKCMPEKY</sequence>
<accession>A0A151ARH7</accession>
<protein>
    <recommendedName>
        <fullName evidence="1">DUF7852 domain-containing protein</fullName>
    </recommendedName>
</protein>
<organism evidence="2 3">
    <name type="scientific">Clostridium colicanis DSM 13634</name>
    <dbReference type="NCBI Taxonomy" id="1121305"/>
    <lineage>
        <taxon>Bacteria</taxon>
        <taxon>Bacillati</taxon>
        <taxon>Bacillota</taxon>
        <taxon>Clostridia</taxon>
        <taxon>Eubacteriales</taxon>
        <taxon>Clostridiaceae</taxon>
        <taxon>Clostridium</taxon>
    </lineage>
</organism>
<dbReference type="RefSeq" id="WP_061857133.1">
    <property type="nucleotide sequence ID" value="NZ_LTBB01000001.1"/>
</dbReference>
<name>A0A151ARH7_9CLOT</name>
<dbReference type="STRING" id="1121305.CLCOL_01920"/>
<evidence type="ECO:0000313" key="3">
    <source>
        <dbReference type="Proteomes" id="UP000075374"/>
    </source>
</evidence>
<reference evidence="2 3" key="1">
    <citation type="submission" date="2016-02" db="EMBL/GenBank/DDBJ databases">
        <title>Genome sequence of Clostridium colicanis DSM 13634.</title>
        <authorList>
            <person name="Poehlein A."/>
            <person name="Daniel R."/>
        </authorList>
    </citation>
    <scope>NUCLEOTIDE SEQUENCE [LARGE SCALE GENOMIC DNA]</scope>
    <source>
        <strain evidence="2 3">DSM 13634</strain>
    </source>
</reference>
<gene>
    <name evidence="2" type="ORF">CLCOL_01920</name>
</gene>
<dbReference type="InterPro" id="IPR057174">
    <property type="entry name" value="DUF7852"/>
</dbReference>
<evidence type="ECO:0000259" key="1">
    <source>
        <dbReference type="Pfam" id="PF25250"/>
    </source>
</evidence>
<feature type="domain" description="DUF7852" evidence="1">
    <location>
        <begin position="44"/>
        <end position="111"/>
    </location>
</feature>
<dbReference type="Proteomes" id="UP000075374">
    <property type="component" value="Unassembled WGS sequence"/>
</dbReference>
<dbReference type="PATRIC" id="fig|1121305.3.peg.190"/>
<proteinExistence type="predicted"/>
<dbReference type="InterPro" id="IPR054845">
    <property type="entry name" value="Exosporium_prot_C"/>
</dbReference>
<keyword evidence="3" id="KW-1185">Reference proteome</keyword>
<dbReference type="NCBIfam" id="NF045794">
    <property type="entry name" value="CsxC_fam"/>
    <property type="match status" value="1"/>
</dbReference>
<dbReference type="EMBL" id="LTBB01000001">
    <property type="protein sequence ID" value="KYH30248.1"/>
    <property type="molecule type" value="Genomic_DNA"/>
</dbReference>